<evidence type="ECO:0000256" key="2">
    <source>
        <dbReference type="ARBA" id="ARBA00022723"/>
    </source>
</evidence>
<keyword evidence="2" id="KW-0479">Metal-binding</keyword>
<accession>A0A917H7F2</accession>
<evidence type="ECO:0000313" key="6">
    <source>
        <dbReference type="EMBL" id="GGG69922.1"/>
    </source>
</evidence>
<name>A0A917H7F2_9BACT</name>
<organism evidence="6 7">
    <name type="scientific">Edaphobacter dinghuensis</name>
    <dbReference type="NCBI Taxonomy" id="1560005"/>
    <lineage>
        <taxon>Bacteria</taxon>
        <taxon>Pseudomonadati</taxon>
        <taxon>Acidobacteriota</taxon>
        <taxon>Terriglobia</taxon>
        <taxon>Terriglobales</taxon>
        <taxon>Acidobacteriaceae</taxon>
        <taxon>Edaphobacter</taxon>
    </lineage>
</organism>
<feature type="domain" description="4'-phosphopantetheinyl transferase" evidence="5">
    <location>
        <begin position="102"/>
        <end position="208"/>
    </location>
</feature>
<dbReference type="InterPro" id="IPR037143">
    <property type="entry name" value="4-PPantetheinyl_Trfase_dom_sf"/>
</dbReference>
<dbReference type="NCBIfam" id="TIGR00556">
    <property type="entry name" value="pantethn_trn"/>
    <property type="match status" value="1"/>
</dbReference>
<dbReference type="EMBL" id="BMGT01000001">
    <property type="protein sequence ID" value="GGG69922.1"/>
    <property type="molecule type" value="Genomic_DNA"/>
</dbReference>
<evidence type="ECO:0000313" key="7">
    <source>
        <dbReference type="Proteomes" id="UP000647241"/>
    </source>
</evidence>
<dbReference type="GO" id="GO:0008897">
    <property type="term" value="F:holo-[acyl-carrier-protein] synthase activity"/>
    <property type="evidence" value="ECO:0007669"/>
    <property type="project" value="InterPro"/>
</dbReference>
<dbReference type="InterPro" id="IPR004568">
    <property type="entry name" value="Ppantetheine-prot_Trfase_dom"/>
</dbReference>
<dbReference type="GO" id="GO:0006633">
    <property type="term" value="P:fatty acid biosynthetic process"/>
    <property type="evidence" value="ECO:0007669"/>
    <property type="project" value="InterPro"/>
</dbReference>
<dbReference type="RefSeq" id="WP_188553004.1">
    <property type="nucleotide sequence ID" value="NZ_BMGT01000001.1"/>
</dbReference>
<gene>
    <name evidence="6" type="ORF">GCM10011585_10030</name>
</gene>
<keyword evidence="4" id="KW-0812">Transmembrane</keyword>
<dbReference type="GO" id="GO:0000287">
    <property type="term" value="F:magnesium ion binding"/>
    <property type="evidence" value="ECO:0007669"/>
    <property type="project" value="InterPro"/>
</dbReference>
<evidence type="ECO:0000256" key="3">
    <source>
        <dbReference type="ARBA" id="ARBA00022842"/>
    </source>
</evidence>
<reference evidence="6" key="1">
    <citation type="journal article" date="2014" name="Int. J. Syst. Evol. Microbiol.">
        <title>Complete genome sequence of Corynebacterium casei LMG S-19264T (=DSM 44701T), isolated from a smear-ripened cheese.</title>
        <authorList>
            <consortium name="US DOE Joint Genome Institute (JGI-PGF)"/>
            <person name="Walter F."/>
            <person name="Albersmeier A."/>
            <person name="Kalinowski J."/>
            <person name="Ruckert C."/>
        </authorList>
    </citation>
    <scope>NUCLEOTIDE SEQUENCE</scope>
    <source>
        <strain evidence="6">CGMCC 1.12997</strain>
    </source>
</reference>
<protein>
    <recommendedName>
        <fullName evidence="5">4'-phosphopantetheinyl transferase domain-containing protein</fullName>
    </recommendedName>
</protein>
<evidence type="ECO:0000256" key="1">
    <source>
        <dbReference type="ARBA" id="ARBA00022679"/>
    </source>
</evidence>
<comment type="caution">
    <text evidence="6">The sequence shown here is derived from an EMBL/GenBank/DDBJ whole genome shotgun (WGS) entry which is preliminary data.</text>
</comment>
<keyword evidence="1" id="KW-0808">Transferase</keyword>
<dbReference type="Gene3D" id="3.90.470.20">
    <property type="entry name" value="4'-phosphopantetheinyl transferase domain"/>
    <property type="match status" value="1"/>
</dbReference>
<proteinExistence type="predicted"/>
<dbReference type="AlphaFoldDB" id="A0A917H7F2"/>
<evidence type="ECO:0000256" key="4">
    <source>
        <dbReference type="SAM" id="Phobius"/>
    </source>
</evidence>
<evidence type="ECO:0000259" key="5">
    <source>
        <dbReference type="Pfam" id="PF01648"/>
    </source>
</evidence>
<dbReference type="InterPro" id="IPR008278">
    <property type="entry name" value="4-PPantetheinyl_Trfase_dom"/>
</dbReference>
<keyword evidence="3" id="KW-0460">Magnesium</keyword>
<dbReference type="Pfam" id="PF01648">
    <property type="entry name" value="ACPS"/>
    <property type="match status" value="1"/>
</dbReference>
<sequence length="263" mass="28265">MPETEKLRSIVSELMQVSEDQIGDSTVFAGSVLASSLGRARLDAALRSRLNFSDPGVYVVQSFGELCKLAGTEGVGGPSISSLPTNNGKQAILREVTGQNVAVGVDIQSVSDLPEVADYWEAEFYQQHFTRQEIAYALLQPAPRESFAATWCAKEALRKADGRWLGVDWQQTEIAHTSDGVPTFKSGEDQIPCSVSLSHTKDYALAVVVFESKPPVQQVSLPIAVRPSEAEAIPAPQSSKQPLVLAILAFLISLVAVGLALLK</sequence>
<dbReference type="Proteomes" id="UP000647241">
    <property type="component" value="Unassembled WGS sequence"/>
</dbReference>
<keyword evidence="7" id="KW-1185">Reference proteome</keyword>
<reference evidence="6" key="2">
    <citation type="submission" date="2020-09" db="EMBL/GenBank/DDBJ databases">
        <authorList>
            <person name="Sun Q."/>
            <person name="Zhou Y."/>
        </authorList>
    </citation>
    <scope>NUCLEOTIDE SEQUENCE</scope>
    <source>
        <strain evidence="6">CGMCC 1.12997</strain>
    </source>
</reference>
<dbReference type="SUPFAM" id="SSF56214">
    <property type="entry name" value="4'-phosphopantetheinyl transferase"/>
    <property type="match status" value="1"/>
</dbReference>
<feature type="transmembrane region" description="Helical" evidence="4">
    <location>
        <begin position="243"/>
        <end position="262"/>
    </location>
</feature>
<keyword evidence="4" id="KW-1133">Transmembrane helix</keyword>
<keyword evidence="4" id="KW-0472">Membrane</keyword>